<evidence type="ECO:0000256" key="1">
    <source>
        <dbReference type="SAM" id="Phobius"/>
    </source>
</evidence>
<protein>
    <recommendedName>
        <fullName evidence="2">Cytochrome c-type biogenesis protein CcmF C-terminal domain-containing protein</fullName>
    </recommendedName>
</protein>
<evidence type="ECO:0000313" key="3">
    <source>
        <dbReference type="EMBL" id="SVD63912.1"/>
    </source>
</evidence>
<gene>
    <name evidence="3" type="ORF">METZ01_LOCUS416766</name>
</gene>
<organism evidence="3">
    <name type="scientific">marine metagenome</name>
    <dbReference type="NCBI Taxonomy" id="408172"/>
    <lineage>
        <taxon>unclassified sequences</taxon>
        <taxon>metagenomes</taxon>
        <taxon>ecological metagenomes</taxon>
    </lineage>
</organism>
<proteinExistence type="predicted"/>
<feature type="transmembrane region" description="Helical" evidence="1">
    <location>
        <begin position="21"/>
        <end position="43"/>
    </location>
</feature>
<dbReference type="EMBL" id="UINC01163545">
    <property type="protein sequence ID" value="SVD63912.1"/>
    <property type="molecule type" value="Genomic_DNA"/>
</dbReference>
<feature type="domain" description="Cytochrome c-type biogenesis protein CcmF C-terminal" evidence="2">
    <location>
        <begin position="13"/>
        <end position="165"/>
    </location>
</feature>
<accession>A0A382WYK5</accession>
<feature type="transmembrane region" description="Helical" evidence="1">
    <location>
        <begin position="146"/>
        <end position="165"/>
    </location>
</feature>
<reference evidence="3" key="1">
    <citation type="submission" date="2018-05" db="EMBL/GenBank/DDBJ databases">
        <authorList>
            <person name="Lanie J.A."/>
            <person name="Ng W.-L."/>
            <person name="Kazmierczak K.M."/>
            <person name="Andrzejewski T.M."/>
            <person name="Davidsen T.M."/>
            <person name="Wayne K.J."/>
            <person name="Tettelin H."/>
            <person name="Glass J.I."/>
            <person name="Rusch D."/>
            <person name="Podicherti R."/>
            <person name="Tsui H.-C.T."/>
            <person name="Winkler M.E."/>
        </authorList>
    </citation>
    <scope>NUCLEOTIDE SEQUENCE</scope>
</reference>
<dbReference type="GO" id="GO:0017004">
    <property type="term" value="P:cytochrome complex assembly"/>
    <property type="evidence" value="ECO:0007669"/>
    <property type="project" value="InterPro"/>
</dbReference>
<name>A0A382WYK5_9ZZZZ</name>
<dbReference type="PANTHER" id="PTHR36010:SF1">
    <property type="entry name" value="CYTOCHROME C BIOGENESIS CCMF C-TERMINAL-LIKE MITOCHONDRIAL PROTEIN-RELATED"/>
    <property type="match status" value="1"/>
</dbReference>
<keyword evidence="1" id="KW-0812">Transmembrane</keyword>
<keyword evidence="1" id="KW-0472">Membrane</keyword>
<dbReference type="InterPro" id="IPR044955">
    <property type="entry name" value="CCMFC"/>
</dbReference>
<dbReference type="InterPro" id="IPR032523">
    <property type="entry name" value="CcmF_C"/>
</dbReference>
<feature type="non-terminal residue" evidence="3">
    <location>
        <position position="1"/>
    </location>
</feature>
<dbReference type="AlphaFoldDB" id="A0A382WYK5"/>
<keyword evidence="1" id="KW-1133">Transmembrane helix</keyword>
<sequence>AFWIISNNLLILIKKNKNCSMGMIIAHLGIGLVILGITSSSIWQEEKITKMKIGSETKIAKYNIVFEKINEIKGSNYVALRGNFLVYDDKKNIVTKLRPENRFYLIKNNFTTEASIHTNLFRDLYIVLGEGNLNDGWVVRIYYNPLVIWIWIGALVIFLGGIISLNTNLRKLKTLSQ</sequence>
<evidence type="ECO:0000259" key="2">
    <source>
        <dbReference type="Pfam" id="PF16327"/>
    </source>
</evidence>
<dbReference type="Pfam" id="PF16327">
    <property type="entry name" value="CcmF_C"/>
    <property type="match status" value="1"/>
</dbReference>
<dbReference type="PANTHER" id="PTHR36010">
    <property type="entry name" value="CYTOCHROME C BIOGENESIS CCMF C-TERMINAL-LIKE MITOCHONDRIAL PROTEIN-RELATED"/>
    <property type="match status" value="1"/>
</dbReference>